<protein>
    <submittedName>
        <fullName evidence="1">Uncharacterized protein</fullName>
    </submittedName>
</protein>
<dbReference type="RefSeq" id="XP_018261629.2">
    <property type="nucleotide sequence ID" value="XM_018409356.2"/>
</dbReference>
<gene>
    <name evidence="1" type="ORF">I303_06069</name>
</gene>
<reference evidence="1" key="1">
    <citation type="submission" date="2013-07" db="EMBL/GenBank/DDBJ databases">
        <title>The Genome Sequence of Cryptococcus dejecticola CBS10117.</title>
        <authorList>
            <consortium name="The Broad Institute Genome Sequencing Platform"/>
            <person name="Cuomo C."/>
            <person name="Litvintseva A."/>
            <person name="Chen Y."/>
            <person name="Heitman J."/>
            <person name="Sun S."/>
            <person name="Springer D."/>
            <person name="Dromer F."/>
            <person name="Young S.K."/>
            <person name="Zeng Q."/>
            <person name="Gargeya S."/>
            <person name="Fitzgerald M."/>
            <person name="Abouelleil A."/>
            <person name="Alvarado L."/>
            <person name="Berlin A.M."/>
            <person name="Chapman S.B."/>
            <person name="Dewar J."/>
            <person name="Goldberg J."/>
            <person name="Griggs A."/>
            <person name="Gujja S."/>
            <person name="Hansen M."/>
            <person name="Howarth C."/>
            <person name="Imamovic A."/>
            <person name="Larimer J."/>
            <person name="McCowan C."/>
            <person name="Murphy C."/>
            <person name="Pearson M."/>
            <person name="Priest M."/>
            <person name="Roberts A."/>
            <person name="Saif S."/>
            <person name="Shea T."/>
            <person name="Sykes S."/>
            <person name="Wortman J."/>
            <person name="Nusbaum C."/>
            <person name="Birren B."/>
        </authorList>
    </citation>
    <scope>NUCLEOTIDE SEQUENCE [LARGE SCALE GENOMIC DNA]</scope>
    <source>
        <strain evidence="1">CBS 10117</strain>
    </source>
</reference>
<name>A0A1A6A166_9TREE</name>
<dbReference type="AlphaFoldDB" id="A0A1A6A166"/>
<dbReference type="VEuPathDB" id="FungiDB:I303_06069"/>
<accession>A0A1A6A166</accession>
<dbReference type="KEGG" id="kdj:28969768"/>
<organism evidence="1">
    <name type="scientific">Kwoniella dejecticola CBS 10117</name>
    <dbReference type="NCBI Taxonomy" id="1296121"/>
    <lineage>
        <taxon>Eukaryota</taxon>
        <taxon>Fungi</taxon>
        <taxon>Dikarya</taxon>
        <taxon>Basidiomycota</taxon>
        <taxon>Agaricomycotina</taxon>
        <taxon>Tremellomycetes</taxon>
        <taxon>Tremellales</taxon>
        <taxon>Cryptococcaceae</taxon>
        <taxon>Kwoniella</taxon>
    </lineage>
</organism>
<dbReference type="EMBL" id="KI894033">
    <property type="protein sequence ID" value="OBR83787.1"/>
    <property type="molecule type" value="Genomic_DNA"/>
</dbReference>
<evidence type="ECO:0000313" key="1">
    <source>
        <dbReference type="EMBL" id="OBR83787.1"/>
    </source>
</evidence>
<proteinExistence type="predicted"/>
<dbReference type="GeneID" id="28969768"/>
<sequence>MGDLCVMGRSVDQSNGHSPIRAFADERRQISLMQRLNYGLPFMGTRSRRKRTWEPQLYAGLAESDRAGYRKRALCFGQGCTNTAPHASTDDTVAWNQNDAIDATVDHIFSGLGDHNEITVTYVEHFTNDSDTQGNYLAENSHEQPWYT</sequence>